<dbReference type="EMBL" id="JBJJXI010000021">
    <property type="protein sequence ID" value="KAL3405283.1"/>
    <property type="molecule type" value="Genomic_DNA"/>
</dbReference>
<dbReference type="SMART" id="SM00364">
    <property type="entry name" value="LRR_BAC"/>
    <property type="match status" value="6"/>
</dbReference>
<dbReference type="InterPro" id="IPR001611">
    <property type="entry name" value="Leu-rich_rpt"/>
</dbReference>
<accession>A0ABD2XKG0</accession>
<dbReference type="InterPro" id="IPR001715">
    <property type="entry name" value="CH_dom"/>
</dbReference>
<sequence length="637" mass="72583">MSEVQKQITRNLQRTLEDAHISGELKLGSRKLKEFPKNNCSSTKLNLQDLVFADLSRNRLIELPEEITEFVFLEKLYLNQNAIKCIPETVLSLQSLSYLDISRNQLLTLPKEICHLPLQTLIVSYNRLSSLPEDLNLITTLAELDAGHNELRNLPYRIGDISTLKYLDLRKNYLVNLPIELMSLKLWKLDISGNRISVLPNELRKMTSLVSFKVHDNPLTSPPAALCVRGQIHIFKYLERQAEKYERLKSVKGRNNDFTEARHQNDSQSLLHWPHIDCENVGKTYPEEDNSTMRFVQNISHKKQLERSRSENGEKFENSHCSSDHTSFHVQSFSYPNQNVLADSCDRVKGVGSKSPFHAANSLSSIDTNDKKGSTHIQTYREYKEALRLQRVSEASNIYRSRELSSVSSQLHPCDNIDGENDFMKKVYKKPKSPSPSCHTFSENDSSESHDRLDETSKKLNVDNLKKSSFTIKREHERAKEEAELIEKLRHDIESRLKINLSEDLASALMDGVILCHLANFIKPRSIASIHVPSAAVPKLSMARCRRNVDNFLDACRKNGVNEELMMDTDAIMDIGYMNNSGLEALALLISNLIITSDVPINQERICATIQESFLSTVLLLGFIISLILLYFFPVPA</sequence>
<dbReference type="InterPro" id="IPR003591">
    <property type="entry name" value="Leu-rich_rpt_typical-subtyp"/>
</dbReference>
<dbReference type="PANTHER" id="PTHR48051">
    <property type="match status" value="1"/>
</dbReference>
<keyword evidence="4" id="KW-0472">Membrane</keyword>
<dbReference type="InterPro" id="IPR032675">
    <property type="entry name" value="LRR_dom_sf"/>
</dbReference>
<evidence type="ECO:0000259" key="5">
    <source>
        <dbReference type="PROSITE" id="PS50021"/>
    </source>
</evidence>
<proteinExistence type="predicted"/>
<dbReference type="Proteomes" id="UP001627154">
    <property type="component" value="Unassembled WGS sequence"/>
</dbReference>
<reference evidence="6 7" key="1">
    <citation type="journal article" date="2024" name="bioRxiv">
        <title>A reference genome for Trichogramma kaykai: A tiny desert-dwelling parasitoid wasp with competing sex-ratio distorters.</title>
        <authorList>
            <person name="Culotta J."/>
            <person name="Lindsey A.R."/>
        </authorList>
    </citation>
    <scope>NUCLEOTIDE SEQUENCE [LARGE SCALE GENOMIC DNA]</scope>
    <source>
        <strain evidence="6 7">KSX58</strain>
    </source>
</reference>
<evidence type="ECO:0000313" key="7">
    <source>
        <dbReference type="Proteomes" id="UP001627154"/>
    </source>
</evidence>
<dbReference type="Gene3D" id="1.10.418.10">
    <property type="entry name" value="Calponin-like domain"/>
    <property type="match status" value="1"/>
</dbReference>
<dbReference type="CDD" id="cd21205">
    <property type="entry name" value="CH_LRCH"/>
    <property type="match status" value="1"/>
</dbReference>
<dbReference type="Pfam" id="PF00560">
    <property type="entry name" value="LRR_1"/>
    <property type="match status" value="1"/>
</dbReference>
<evidence type="ECO:0000313" key="6">
    <source>
        <dbReference type="EMBL" id="KAL3405283.1"/>
    </source>
</evidence>
<evidence type="ECO:0000256" key="4">
    <source>
        <dbReference type="SAM" id="Phobius"/>
    </source>
</evidence>
<dbReference type="InterPro" id="IPR050216">
    <property type="entry name" value="LRR_domain-containing"/>
</dbReference>
<protein>
    <recommendedName>
        <fullName evidence="5">Calponin-homology (CH) domain-containing protein</fullName>
    </recommendedName>
</protein>
<keyword evidence="7" id="KW-1185">Reference proteome</keyword>
<gene>
    <name evidence="6" type="ORF">TKK_002314</name>
</gene>
<evidence type="ECO:0000256" key="1">
    <source>
        <dbReference type="ARBA" id="ARBA00022614"/>
    </source>
</evidence>
<evidence type="ECO:0000256" key="3">
    <source>
        <dbReference type="SAM" id="MobiDB-lite"/>
    </source>
</evidence>
<evidence type="ECO:0000256" key="2">
    <source>
        <dbReference type="ARBA" id="ARBA00022737"/>
    </source>
</evidence>
<dbReference type="PANTHER" id="PTHR48051:SF21">
    <property type="entry name" value="CALPONIN-HOMOLOGY (CH) DOMAIN-CONTAINING PROTEIN"/>
    <property type="match status" value="1"/>
</dbReference>
<keyword evidence="2" id="KW-0677">Repeat</keyword>
<dbReference type="SUPFAM" id="SSF52058">
    <property type="entry name" value="L domain-like"/>
    <property type="match status" value="1"/>
</dbReference>
<dbReference type="SMART" id="SM00033">
    <property type="entry name" value="CH"/>
    <property type="match status" value="1"/>
</dbReference>
<dbReference type="SMART" id="SM00369">
    <property type="entry name" value="LRR_TYP"/>
    <property type="match status" value="4"/>
</dbReference>
<dbReference type="AlphaFoldDB" id="A0ABD2XKG0"/>
<keyword evidence="4" id="KW-0812">Transmembrane</keyword>
<dbReference type="Gene3D" id="3.80.10.10">
    <property type="entry name" value="Ribonuclease Inhibitor"/>
    <property type="match status" value="1"/>
</dbReference>
<keyword evidence="1" id="KW-0433">Leucine-rich repeat</keyword>
<comment type="caution">
    <text evidence="6">The sequence shown here is derived from an EMBL/GenBank/DDBJ whole genome shotgun (WGS) entry which is preliminary data.</text>
</comment>
<dbReference type="PROSITE" id="PS51450">
    <property type="entry name" value="LRR"/>
    <property type="match status" value="2"/>
</dbReference>
<feature type="region of interest" description="Disordered" evidence="3">
    <location>
        <begin position="427"/>
        <end position="455"/>
    </location>
</feature>
<feature type="transmembrane region" description="Helical" evidence="4">
    <location>
        <begin position="614"/>
        <end position="633"/>
    </location>
</feature>
<dbReference type="Pfam" id="PF00307">
    <property type="entry name" value="CH"/>
    <property type="match status" value="1"/>
</dbReference>
<keyword evidence="4" id="KW-1133">Transmembrane helix</keyword>
<organism evidence="6 7">
    <name type="scientific">Trichogramma kaykai</name>
    <dbReference type="NCBI Taxonomy" id="54128"/>
    <lineage>
        <taxon>Eukaryota</taxon>
        <taxon>Metazoa</taxon>
        <taxon>Ecdysozoa</taxon>
        <taxon>Arthropoda</taxon>
        <taxon>Hexapoda</taxon>
        <taxon>Insecta</taxon>
        <taxon>Pterygota</taxon>
        <taxon>Neoptera</taxon>
        <taxon>Endopterygota</taxon>
        <taxon>Hymenoptera</taxon>
        <taxon>Apocrita</taxon>
        <taxon>Proctotrupomorpha</taxon>
        <taxon>Chalcidoidea</taxon>
        <taxon>Trichogrammatidae</taxon>
        <taxon>Trichogramma</taxon>
    </lineage>
</organism>
<name>A0ABD2XKG0_9HYME</name>
<dbReference type="SUPFAM" id="SSF47576">
    <property type="entry name" value="Calponin-homology domain, CH-domain"/>
    <property type="match status" value="1"/>
</dbReference>
<feature type="domain" description="Calponin-homology (CH)" evidence="5">
    <location>
        <begin position="479"/>
        <end position="597"/>
    </location>
</feature>
<dbReference type="InterPro" id="IPR036872">
    <property type="entry name" value="CH_dom_sf"/>
</dbReference>
<dbReference type="PROSITE" id="PS50021">
    <property type="entry name" value="CH"/>
    <property type="match status" value="1"/>
</dbReference>
<dbReference type="Pfam" id="PF13855">
    <property type="entry name" value="LRR_8"/>
    <property type="match status" value="1"/>
</dbReference>